<dbReference type="RefSeq" id="WP_033536758.1">
    <property type="nucleotide sequence ID" value="NZ_JFHD01000045.1"/>
</dbReference>
<gene>
    <name evidence="3" type="ORF">BG60_27850</name>
</gene>
<keyword evidence="2" id="KW-1133">Transmembrane helix</keyword>
<feature type="compositionally biased region" description="Low complexity" evidence="1">
    <location>
        <begin position="123"/>
        <end position="141"/>
    </location>
</feature>
<organism evidence="3 4">
    <name type="scientific">Caballeronia zhejiangensis</name>
    <dbReference type="NCBI Taxonomy" id="871203"/>
    <lineage>
        <taxon>Bacteria</taxon>
        <taxon>Pseudomonadati</taxon>
        <taxon>Pseudomonadota</taxon>
        <taxon>Betaproteobacteria</taxon>
        <taxon>Burkholderiales</taxon>
        <taxon>Burkholderiaceae</taxon>
        <taxon>Caballeronia</taxon>
    </lineage>
</organism>
<evidence type="ECO:0000256" key="1">
    <source>
        <dbReference type="SAM" id="MobiDB-lite"/>
    </source>
</evidence>
<reference evidence="3 4" key="1">
    <citation type="submission" date="2014-03" db="EMBL/GenBank/DDBJ databases">
        <title>Draft Genome Sequences of Four Burkholderia Strains.</title>
        <authorList>
            <person name="Liu X.Y."/>
            <person name="Li C.X."/>
            <person name="Xu J.H."/>
        </authorList>
    </citation>
    <scope>NUCLEOTIDE SEQUENCE [LARGE SCALE GENOMIC DNA]</scope>
    <source>
        <strain evidence="3 4">OP-1</strain>
    </source>
</reference>
<keyword evidence="2" id="KW-0812">Transmembrane</keyword>
<evidence type="ECO:0000313" key="4">
    <source>
        <dbReference type="Proteomes" id="UP000027451"/>
    </source>
</evidence>
<keyword evidence="2" id="KW-0472">Membrane</keyword>
<evidence type="ECO:0000256" key="2">
    <source>
        <dbReference type="SAM" id="Phobius"/>
    </source>
</evidence>
<evidence type="ECO:0000313" key="3">
    <source>
        <dbReference type="EMBL" id="KDR25617.1"/>
    </source>
</evidence>
<feature type="region of interest" description="Disordered" evidence="1">
    <location>
        <begin position="120"/>
        <end position="141"/>
    </location>
</feature>
<comment type="caution">
    <text evidence="3">The sequence shown here is derived from an EMBL/GenBank/DDBJ whole genome shotgun (WGS) entry which is preliminary data.</text>
</comment>
<feature type="transmembrane region" description="Helical" evidence="2">
    <location>
        <begin position="6"/>
        <end position="26"/>
    </location>
</feature>
<accession>A0A656QBJ4</accession>
<dbReference type="EMBL" id="JFHD01000045">
    <property type="protein sequence ID" value="KDR25617.1"/>
    <property type="molecule type" value="Genomic_DNA"/>
</dbReference>
<keyword evidence="4" id="KW-1185">Reference proteome</keyword>
<dbReference type="Proteomes" id="UP000027451">
    <property type="component" value="Unassembled WGS sequence"/>
</dbReference>
<dbReference type="AlphaFoldDB" id="A0A656QBJ4"/>
<sequence>MKGLMTAGSVPYSVVMMLSLAVYLMGHQTAKPAPRIAVAEKSAVILEAALNDPSASQEKLKQQVAVPIRGVIQRYEKAGFVVVNTSRNDQGDITLDALPADTIDITNELRTAVHLPVQKPDVASPAPAEATASASAAGARQ</sequence>
<name>A0A656QBJ4_9BURK</name>
<dbReference type="OrthoDB" id="9006051at2"/>
<protein>
    <submittedName>
        <fullName evidence="3">Uncharacterized protein</fullName>
    </submittedName>
</protein>
<proteinExistence type="predicted"/>